<keyword evidence="2" id="KW-1185">Reference proteome</keyword>
<protein>
    <recommendedName>
        <fullName evidence="3">CxC6 like cysteine cluster associated with KDZ domain-containing protein</fullName>
    </recommendedName>
</protein>
<evidence type="ECO:0008006" key="3">
    <source>
        <dbReference type="Google" id="ProtNLM"/>
    </source>
</evidence>
<dbReference type="EMBL" id="JAWWNJ010000022">
    <property type="protein sequence ID" value="KAK7033790.1"/>
    <property type="molecule type" value="Genomic_DNA"/>
</dbReference>
<proteinExistence type="predicted"/>
<evidence type="ECO:0000313" key="2">
    <source>
        <dbReference type="Proteomes" id="UP001362999"/>
    </source>
</evidence>
<name>A0AAW0C550_9AGAR</name>
<reference evidence="1 2" key="1">
    <citation type="journal article" date="2024" name="J Genomics">
        <title>Draft genome sequencing and assembly of Favolaschia claudopus CIRM-BRFM 2984 isolated from oak limbs.</title>
        <authorList>
            <person name="Navarro D."/>
            <person name="Drula E."/>
            <person name="Chaduli D."/>
            <person name="Cazenave R."/>
            <person name="Ahrendt S."/>
            <person name="Wang J."/>
            <person name="Lipzen A."/>
            <person name="Daum C."/>
            <person name="Barry K."/>
            <person name="Grigoriev I.V."/>
            <person name="Favel A."/>
            <person name="Rosso M.N."/>
            <person name="Martin F."/>
        </authorList>
    </citation>
    <scope>NUCLEOTIDE SEQUENCE [LARGE SCALE GENOMIC DNA]</scope>
    <source>
        <strain evidence="1 2">CIRM-BRFM 2984</strain>
    </source>
</reference>
<evidence type="ECO:0000313" key="1">
    <source>
        <dbReference type="EMBL" id="KAK7033790.1"/>
    </source>
</evidence>
<organism evidence="1 2">
    <name type="scientific">Favolaschia claudopus</name>
    <dbReference type="NCBI Taxonomy" id="2862362"/>
    <lineage>
        <taxon>Eukaryota</taxon>
        <taxon>Fungi</taxon>
        <taxon>Dikarya</taxon>
        <taxon>Basidiomycota</taxon>
        <taxon>Agaricomycotina</taxon>
        <taxon>Agaricomycetes</taxon>
        <taxon>Agaricomycetidae</taxon>
        <taxon>Agaricales</taxon>
        <taxon>Marasmiineae</taxon>
        <taxon>Mycenaceae</taxon>
        <taxon>Favolaschia</taxon>
    </lineage>
</organism>
<dbReference type="Proteomes" id="UP001362999">
    <property type="component" value="Unassembled WGS sequence"/>
</dbReference>
<gene>
    <name evidence="1" type="ORF">R3P38DRAFT_3312437</name>
</gene>
<sequence length="432" mass="49598">MWRYHTTFLMWRYHAEWHSLACIQAPEHGVWAHRDIARAQENSLDCFHAGWSNWAKWFTTRQSQRLFTEHFARCLLKFHGKADSFTCNAHSATKILVEAHGCLDCTHVKCYADEQEIQNTGESHRNCGSEAGPAGPVCCLQAKNVFFTQQAPLGCTRCCSPPSNFGGEFATSAETSARQPRGYCRLSVMDGKSLTHKCGILSCGRPLQSDDSMTCDDPTHINWYNKFVDRFHRTSFPGVQRVIRRQMVELPNLGDTQEEKWLIPSRRRPLTASRLSSGLADIQSAGGKCYRSESTPQVLSLINKIWEGCPDLRPSFLAYDKACDLLRHIVTQDGSDSIWIATTRFIVDAWHYINHRTYRPWAFNTETAEQLNSWLNGFESQLRQMTDVNFDFFVHVLMMLYAERVEEHVRRKNRGLMEEFWAAVNGDLHTES</sequence>
<comment type="caution">
    <text evidence="1">The sequence shown here is derived from an EMBL/GenBank/DDBJ whole genome shotgun (WGS) entry which is preliminary data.</text>
</comment>
<accession>A0AAW0C550</accession>
<dbReference type="AlphaFoldDB" id="A0AAW0C550"/>